<dbReference type="SUPFAM" id="SSF50978">
    <property type="entry name" value="WD40 repeat-like"/>
    <property type="match status" value="1"/>
</dbReference>
<dbReference type="SMART" id="SM00320">
    <property type="entry name" value="WD40"/>
    <property type="match status" value="4"/>
</dbReference>
<reference evidence="4 5" key="1">
    <citation type="submission" date="2019-01" db="EMBL/GenBank/DDBJ databases">
        <title>Draft genome sequence of Psathyrella aberdarensis IHI B618.</title>
        <authorList>
            <person name="Buettner E."/>
            <person name="Kellner H."/>
        </authorList>
    </citation>
    <scope>NUCLEOTIDE SEQUENCE [LARGE SCALE GENOMIC DNA]</scope>
    <source>
        <strain evidence="4 5">IHI B618</strain>
    </source>
</reference>
<dbReference type="AlphaFoldDB" id="A0A4Q2DFZ6"/>
<feature type="repeat" description="WD" evidence="3">
    <location>
        <begin position="14"/>
        <end position="55"/>
    </location>
</feature>
<name>A0A4Q2DFZ6_9AGAR</name>
<dbReference type="InterPro" id="IPR001680">
    <property type="entry name" value="WD40_rpt"/>
</dbReference>
<dbReference type="InterPro" id="IPR036322">
    <property type="entry name" value="WD40_repeat_dom_sf"/>
</dbReference>
<dbReference type="EMBL" id="SDEE01000294">
    <property type="protein sequence ID" value="RXW18042.1"/>
    <property type="molecule type" value="Genomic_DNA"/>
</dbReference>
<dbReference type="InterPro" id="IPR050505">
    <property type="entry name" value="WDR55/POC1"/>
</dbReference>
<dbReference type="Proteomes" id="UP000290288">
    <property type="component" value="Unassembled WGS sequence"/>
</dbReference>
<gene>
    <name evidence="4" type="ORF">EST38_g7819</name>
</gene>
<organism evidence="4 5">
    <name type="scientific">Candolleomyces aberdarensis</name>
    <dbReference type="NCBI Taxonomy" id="2316362"/>
    <lineage>
        <taxon>Eukaryota</taxon>
        <taxon>Fungi</taxon>
        <taxon>Dikarya</taxon>
        <taxon>Basidiomycota</taxon>
        <taxon>Agaricomycotina</taxon>
        <taxon>Agaricomycetes</taxon>
        <taxon>Agaricomycetidae</taxon>
        <taxon>Agaricales</taxon>
        <taxon>Agaricineae</taxon>
        <taxon>Psathyrellaceae</taxon>
        <taxon>Candolleomyces</taxon>
    </lineage>
</organism>
<accession>A0A4Q2DFZ6</accession>
<protein>
    <submittedName>
        <fullName evidence="4">Uncharacterized protein</fullName>
    </submittedName>
</protein>
<dbReference type="Pfam" id="PF00400">
    <property type="entry name" value="WD40"/>
    <property type="match status" value="2"/>
</dbReference>
<evidence type="ECO:0000313" key="5">
    <source>
        <dbReference type="Proteomes" id="UP000290288"/>
    </source>
</evidence>
<dbReference type="PROSITE" id="PS50294">
    <property type="entry name" value="WD_REPEATS_REGION"/>
    <property type="match status" value="1"/>
</dbReference>
<evidence type="ECO:0000313" key="4">
    <source>
        <dbReference type="EMBL" id="RXW18042.1"/>
    </source>
</evidence>
<evidence type="ECO:0000256" key="3">
    <source>
        <dbReference type="PROSITE-ProRule" id="PRU00221"/>
    </source>
</evidence>
<proteinExistence type="predicted"/>
<evidence type="ECO:0000256" key="2">
    <source>
        <dbReference type="ARBA" id="ARBA00022737"/>
    </source>
</evidence>
<dbReference type="PROSITE" id="PS50082">
    <property type="entry name" value="WD_REPEATS_2"/>
    <property type="match status" value="1"/>
</dbReference>
<keyword evidence="5" id="KW-1185">Reference proteome</keyword>
<sequence length="393" mass="43507">MNSRLPIFRCASTLKGHTKPLNVLKISPDGCFLLSGADDGEVKIWRLYSNGAGQTPMQSLPSQGFGAVYAATWAPGGEAGGSKTNIIVVGTSSGRIFIYLWDSVESKYRLSDYKDAHSKRIDDLAFDSTFRYLATAGNGEVIIWKLSAKGILEKTQLASPPVKSADISRIFFYDRGSTLIICYRENHCCTAYQVHPWSPKWNVQLPSQIGYASVGSDKHLVVTNLFDGVDVYSLPPRVPVEHYTHPILQNRPLQVSPISGSMVVIGSEDGHVVIWNWHTKEKAEITHANLQVVDAYEHQTGLLIASGSSEYGMEPIIKLWTSLPDKKSTDCRAHRADHDNPTAPISLSVPQLIILLVFCLYGHSIINYLGTLTNPFINYILQAFNYIREALPL</sequence>
<evidence type="ECO:0000256" key="1">
    <source>
        <dbReference type="ARBA" id="ARBA00022574"/>
    </source>
</evidence>
<dbReference type="STRING" id="2316362.A0A4Q2DFZ6"/>
<dbReference type="Gene3D" id="2.130.10.10">
    <property type="entry name" value="YVTN repeat-like/Quinoprotein amine dehydrogenase"/>
    <property type="match status" value="2"/>
</dbReference>
<dbReference type="OrthoDB" id="3238562at2759"/>
<keyword evidence="2" id="KW-0677">Repeat</keyword>
<dbReference type="PANTHER" id="PTHR44019:SF8">
    <property type="entry name" value="POC1 CENTRIOLAR PROTEIN HOMOLOG"/>
    <property type="match status" value="1"/>
</dbReference>
<dbReference type="InterPro" id="IPR015943">
    <property type="entry name" value="WD40/YVTN_repeat-like_dom_sf"/>
</dbReference>
<keyword evidence="1 3" id="KW-0853">WD repeat</keyword>
<comment type="caution">
    <text evidence="4">The sequence shown here is derived from an EMBL/GenBank/DDBJ whole genome shotgun (WGS) entry which is preliminary data.</text>
</comment>
<dbReference type="PANTHER" id="PTHR44019">
    <property type="entry name" value="WD REPEAT-CONTAINING PROTEIN 55"/>
    <property type="match status" value="1"/>
</dbReference>